<organism evidence="1 2">
    <name type="scientific">Yeosuana aromativorans</name>
    <dbReference type="NCBI Taxonomy" id="288019"/>
    <lineage>
        <taxon>Bacteria</taxon>
        <taxon>Pseudomonadati</taxon>
        <taxon>Bacteroidota</taxon>
        <taxon>Flavobacteriia</taxon>
        <taxon>Flavobacteriales</taxon>
        <taxon>Flavobacteriaceae</taxon>
        <taxon>Yeosuana</taxon>
    </lineage>
</organism>
<gene>
    <name evidence="1" type="ORF">GCM10007962_27560</name>
</gene>
<comment type="caution">
    <text evidence="1">The sequence shown here is derived from an EMBL/GenBank/DDBJ whole genome shotgun (WGS) entry which is preliminary data.</text>
</comment>
<evidence type="ECO:0000313" key="1">
    <source>
        <dbReference type="EMBL" id="GGK31653.1"/>
    </source>
</evidence>
<dbReference type="SUPFAM" id="SSF54593">
    <property type="entry name" value="Glyoxalase/Bleomycin resistance protein/Dihydroxybiphenyl dioxygenase"/>
    <property type="match status" value="1"/>
</dbReference>
<keyword evidence="2" id="KW-1185">Reference proteome</keyword>
<evidence type="ECO:0000313" key="2">
    <source>
        <dbReference type="Proteomes" id="UP000612329"/>
    </source>
</evidence>
<reference evidence="1" key="2">
    <citation type="submission" date="2020-09" db="EMBL/GenBank/DDBJ databases">
        <authorList>
            <person name="Sun Q."/>
            <person name="Ohkuma M."/>
        </authorList>
    </citation>
    <scope>NUCLEOTIDE SEQUENCE</scope>
    <source>
        <strain evidence="1">JCM 12862</strain>
    </source>
</reference>
<dbReference type="Proteomes" id="UP000612329">
    <property type="component" value="Unassembled WGS sequence"/>
</dbReference>
<reference evidence="1" key="1">
    <citation type="journal article" date="2014" name="Int. J. Syst. Evol. Microbiol.">
        <title>Complete genome sequence of Corynebacterium casei LMG S-19264T (=DSM 44701T), isolated from a smear-ripened cheese.</title>
        <authorList>
            <consortium name="US DOE Joint Genome Institute (JGI-PGF)"/>
            <person name="Walter F."/>
            <person name="Albersmeier A."/>
            <person name="Kalinowski J."/>
            <person name="Ruckert C."/>
        </authorList>
    </citation>
    <scope>NUCLEOTIDE SEQUENCE</scope>
    <source>
        <strain evidence="1">JCM 12862</strain>
    </source>
</reference>
<dbReference type="InterPro" id="IPR029068">
    <property type="entry name" value="Glyas_Bleomycin-R_OHBP_Dase"/>
</dbReference>
<sequence length="239" mass="27768">MVKEEYKYHHIGLPTIISQKNEEYNEEWKFYGSGYFESKFGIEWLRIEKNSPLPPLIKTVPHIAFVVKDIDKSILGQKVIYGPNNPAEGVTVCFIEVDGAPIEFLQFDRPENKIWPNDNKLINPVNRIKNKKESVNFKYHHFGICTTSRNRDTVYLKDNKLCCSEHQVNPYGIQWIKYYADCKLPTIVQKISHIAFQVDNLKEAIKCRNVIVEPYSPSKSVWVAFIEENGAPIEFLQIS</sequence>
<name>A0A8J3BRK3_9FLAO</name>
<protein>
    <submittedName>
        <fullName evidence="1">Uncharacterized protein</fullName>
    </submittedName>
</protein>
<dbReference type="AlphaFoldDB" id="A0A8J3BRK3"/>
<dbReference type="EMBL" id="BMNR01000007">
    <property type="protein sequence ID" value="GGK31653.1"/>
    <property type="molecule type" value="Genomic_DNA"/>
</dbReference>
<proteinExistence type="predicted"/>
<accession>A0A8J3BRK3</accession>
<dbReference type="Gene3D" id="3.10.180.10">
    <property type="entry name" value="2,3-Dihydroxybiphenyl 1,2-Dioxygenase, domain 1"/>
    <property type="match status" value="1"/>
</dbReference>